<dbReference type="AlphaFoldDB" id="A0AAE0XYE6"/>
<sequence length="133" mass="14403">MPSPRTPPVENDSGSDIDVDADFEIIGASSVSAPRALFDAENDDVAHREVAEPIVDDGWATPPPDFVPSIPEFTADAGIQLPYDNFSPADFASLFLPVTFGLSLWKKQIEWVISFTKLVHNLAIGLFFTAGNP</sequence>
<name>A0AAE0XYE6_9GAST</name>
<proteinExistence type="predicted"/>
<comment type="caution">
    <text evidence="1">The sequence shown here is derived from an EMBL/GenBank/DDBJ whole genome shotgun (WGS) entry which is preliminary data.</text>
</comment>
<accession>A0AAE0XYE6</accession>
<dbReference type="Proteomes" id="UP001283361">
    <property type="component" value="Unassembled WGS sequence"/>
</dbReference>
<gene>
    <name evidence="1" type="ORF">RRG08_043001</name>
</gene>
<evidence type="ECO:0000313" key="2">
    <source>
        <dbReference type="Proteomes" id="UP001283361"/>
    </source>
</evidence>
<evidence type="ECO:0000313" key="1">
    <source>
        <dbReference type="EMBL" id="KAK3725583.1"/>
    </source>
</evidence>
<organism evidence="1 2">
    <name type="scientific">Elysia crispata</name>
    <name type="common">lettuce slug</name>
    <dbReference type="NCBI Taxonomy" id="231223"/>
    <lineage>
        <taxon>Eukaryota</taxon>
        <taxon>Metazoa</taxon>
        <taxon>Spiralia</taxon>
        <taxon>Lophotrochozoa</taxon>
        <taxon>Mollusca</taxon>
        <taxon>Gastropoda</taxon>
        <taxon>Heterobranchia</taxon>
        <taxon>Euthyneura</taxon>
        <taxon>Panpulmonata</taxon>
        <taxon>Sacoglossa</taxon>
        <taxon>Placobranchoidea</taxon>
        <taxon>Plakobranchidae</taxon>
        <taxon>Elysia</taxon>
    </lineage>
</organism>
<reference evidence="1" key="1">
    <citation type="journal article" date="2023" name="G3 (Bethesda)">
        <title>A reference genome for the long-term kleptoplast-retaining sea slug Elysia crispata morphotype clarki.</title>
        <authorList>
            <person name="Eastman K.E."/>
            <person name="Pendleton A.L."/>
            <person name="Shaikh M.A."/>
            <person name="Suttiyut T."/>
            <person name="Ogas R."/>
            <person name="Tomko P."/>
            <person name="Gavelis G."/>
            <person name="Widhalm J.R."/>
            <person name="Wisecaver J.H."/>
        </authorList>
    </citation>
    <scope>NUCLEOTIDE SEQUENCE</scope>
    <source>
        <strain evidence="1">ECLA1</strain>
    </source>
</reference>
<protein>
    <submittedName>
        <fullName evidence="1">Uncharacterized protein</fullName>
    </submittedName>
</protein>
<dbReference type="EMBL" id="JAWDGP010007329">
    <property type="protein sequence ID" value="KAK3725583.1"/>
    <property type="molecule type" value="Genomic_DNA"/>
</dbReference>
<keyword evidence="2" id="KW-1185">Reference proteome</keyword>